<keyword evidence="2" id="KW-1185">Reference proteome</keyword>
<evidence type="ECO:0000313" key="2">
    <source>
        <dbReference type="Proteomes" id="UP001164746"/>
    </source>
</evidence>
<dbReference type="PANTHER" id="PTHR15032">
    <property type="entry name" value="N-ACYL-PHOSPHATIDYLETHANOLAMINE-HYDROLYZING PHOSPHOLIPASE D"/>
    <property type="match status" value="1"/>
</dbReference>
<organism evidence="1 2">
    <name type="scientific">Mya arenaria</name>
    <name type="common">Soft-shell clam</name>
    <dbReference type="NCBI Taxonomy" id="6604"/>
    <lineage>
        <taxon>Eukaryota</taxon>
        <taxon>Metazoa</taxon>
        <taxon>Spiralia</taxon>
        <taxon>Lophotrochozoa</taxon>
        <taxon>Mollusca</taxon>
        <taxon>Bivalvia</taxon>
        <taxon>Autobranchia</taxon>
        <taxon>Heteroconchia</taxon>
        <taxon>Euheterodonta</taxon>
        <taxon>Imparidentia</taxon>
        <taxon>Neoheterodontei</taxon>
        <taxon>Myida</taxon>
        <taxon>Myoidea</taxon>
        <taxon>Myidae</taxon>
        <taxon>Mya</taxon>
    </lineage>
</organism>
<gene>
    <name evidence="1" type="ORF">MAR_026376</name>
</gene>
<proteinExistence type="predicted"/>
<protein>
    <submittedName>
        <fullName evidence="1">NAPEP-like protein</fullName>
    </submittedName>
</protein>
<feature type="non-terminal residue" evidence="1">
    <location>
        <position position="167"/>
    </location>
</feature>
<dbReference type="Gene3D" id="3.60.15.10">
    <property type="entry name" value="Ribonuclease Z/Hydroxyacylglutathione hydrolase-like"/>
    <property type="match status" value="1"/>
</dbReference>
<sequence length="167" mass="18846">MAEVSDVPEEFQTKEGLISYSCGWQAFSRPGPLLLLKWKLEPNNSSIPWKDLQAIQKVHPVLKYDFQKVQNPPHDKIQITWIGHATVLVQIEGMNILADPVFSERCGPGGFGILLGYKRFTPPACRVKDLPPIDVVIISHNHNDHLDSQSVDDIAKHHPNAKWLVEL</sequence>
<dbReference type="SUPFAM" id="SSF56281">
    <property type="entry name" value="Metallo-hydrolase/oxidoreductase"/>
    <property type="match status" value="1"/>
</dbReference>
<reference evidence="1" key="1">
    <citation type="submission" date="2022-11" db="EMBL/GenBank/DDBJ databases">
        <title>Centuries of genome instability and evolution in soft-shell clam transmissible cancer (bioRxiv).</title>
        <authorList>
            <person name="Hart S.F.M."/>
            <person name="Yonemitsu M.A."/>
            <person name="Giersch R.M."/>
            <person name="Beal B.F."/>
            <person name="Arriagada G."/>
            <person name="Davis B.W."/>
            <person name="Ostrander E.A."/>
            <person name="Goff S.P."/>
            <person name="Metzger M.J."/>
        </authorList>
    </citation>
    <scope>NUCLEOTIDE SEQUENCE</scope>
    <source>
        <strain evidence="1">MELC-2E11</strain>
        <tissue evidence="1">Siphon/mantle</tissue>
    </source>
</reference>
<name>A0ABY7ETS3_MYAAR</name>
<dbReference type="InterPro" id="IPR036866">
    <property type="entry name" value="RibonucZ/Hydroxyglut_hydro"/>
</dbReference>
<dbReference type="EMBL" id="CP111019">
    <property type="protein sequence ID" value="WAR12196.1"/>
    <property type="molecule type" value="Genomic_DNA"/>
</dbReference>
<dbReference type="Pfam" id="PF13483">
    <property type="entry name" value="Lactamase_B_3"/>
    <property type="match status" value="1"/>
</dbReference>
<evidence type="ECO:0000313" key="1">
    <source>
        <dbReference type="EMBL" id="WAR12196.1"/>
    </source>
</evidence>
<dbReference type="PANTHER" id="PTHR15032:SF4">
    <property type="entry name" value="N-ACYL-PHOSPHATIDYLETHANOLAMINE-HYDROLYZING PHOSPHOLIPASE D"/>
    <property type="match status" value="1"/>
</dbReference>
<dbReference type="Proteomes" id="UP001164746">
    <property type="component" value="Chromosome 8"/>
</dbReference>
<accession>A0ABY7ETS3</accession>